<feature type="domain" description="VTT" evidence="3">
    <location>
        <begin position="29"/>
        <end position="155"/>
    </location>
</feature>
<evidence type="ECO:0000259" key="3">
    <source>
        <dbReference type="Pfam" id="PF09335"/>
    </source>
</evidence>
<feature type="transmembrane region" description="Helical" evidence="2">
    <location>
        <begin position="170"/>
        <end position="192"/>
    </location>
</feature>
<dbReference type="InterPro" id="IPR051311">
    <property type="entry name" value="DedA_domain"/>
</dbReference>
<sequence>MEILTNLLAHDGYWIISLFLLLEMLALPLPGEMMMGCIGLLVYEQQLNWFYSIAAASLGVVIGVTLSYWIGYRLGRPFIIRHGQRFHLTEARMNTMAQWFDKYGDKLLFVAYFIPGVRHMTGYFCGVTRMPFRRYAIFAYSGAIFWASLFISLGKFLGPQWEHYHSSVNHWLIILGIASALTATVIYVYRIYKRKAVEAIDRLLKHSRNHMQSLDKVKNTLEDYIAFVIICTPLVIGLMQELVDRTIFSIRGLCLPRS</sequence>
<keyword evidence="2" id="KW-1133">Transmembrane helix</keyword>
<evidence type="ECO:0000313" key="4">
    <source>
        <dbReference type="EMBL" id="MBD3919171.1"/>
    </source>
</evidence>
<protein>
    <submittedName>
        <fullName evidence="4">DedA family protein</fullName>
    </submittedName>
</protein>
<dbReference type="PANTHER" id="PTHR42709">
    <property type="entry name" value="ALKALINE PHOSPHATASE LIKE PROTEIN"/>
    <property type="match status" value="1"/>
</dbReference>
<feature type="transmembrane region" description="Helical" evidence="2">
    <location>
        <begin position="49"/>
        <end position="71"/>
    </location>
</feature>
<feature type="transmembrane region" description="Helical" evidence="2">
    <location>
        <begin position="221"/>
        <end position="239"/>
    </location>
</feature>
<name>A0ABR8MV74_9BACL</name>
<organism evidence="4 5">
    <name type="scientific">Paenibacillus terricola</name>
    <dbReference type="NCBI Taxonomy" id="2763503"/>
    <lineage>
        <taxon>Bacteria</taxon>
        <taxon>Bacillati</taxon>
        <taxon>Bacillota</taxon>
        <taxon>Bacilli</taxon>
        <taxon>Bacillales</taxon>
        <taxon>Paenibacillaceae</taxon>
        <taxon>Paenibacillus</taxon>
    </lineage>
</organism>
<dbReference type="EMBL" id="JACXZA010000002">
    <property type="protein sequence ID" value="MBD3919171.1"/>
    <property type="molecule type" value="Genomic_DNA"/>
</dbReference>
<dbReference type="RefSeq" id="WP_191203437.1">
    <property type="nucleotide sequence ID" value="NZ_JACXZA010000002.1"/>
</dbReference>
<reference evidence="4 5" key="1">
    <citation type="submission" date="2020-09" db="EMBL/GenBank/DDBJ databases">
        <title>Paenibacillus sp. strain PR3 16S rRNA gene Genome sequencing and assembly.</title>
        <authorList>
            <person name="Kim J."/>
        </authorList>
    </citation>
    <scope>NUCLEOTIDE SEQUENCE [LARGE SCALE GENOMIC DNA]</scope>
    <source>
        <strain evidence="4 5">PR3</strain>
    </source>
</reference>
<keyword evidence="2" id="KW-0812">Transmembrane</keyword>
<keyword evidence="5" id="KW-1185">Reference proteome</keyword>
<feature type="transmembrane region" description="Helical" evidence="2">
    <location>
        <begin position="137"/>
        <end position="158"/>
    </location>
</feature>
<dbReference type="Proteomes" id="UP000609346">
    <property type="component" value="Unassembled WGS sequence"/>
</dbReference>
<gene>
    <name evidence="4" type="ORF">H8B09_10430</name>
</gene>
<feature type="transmembrane region" description="Helical" evidence="2">
    <location>
        <begin position="12"/>
        <end position="29"/>
    </location>
</feature>
<proteinExistence type="inferred from homology"/>
<accession>A0ABR8MV74</accession>
<dbReference type="Pfam" id="PF09335">
    <property type="entry name" value="VTT_dom"/>
    <property type="match status" value="1"/>
</dbReference>
<comment type="caution">
    <text evidence="4">The sequence shown here is derived from an EMBL/GenBank/DDBJ whole genome shotgun (WGS) entry which is preliminary data.</text>
</comment>
<dbReference type="PANTHER" id="PTHR42709:SF9">
    <property type="entry name" value="ALKALINE PHOSPHATASE LIKE PROTEIN"/>
    <property type="match status" value="1"/>
</dbReference>
<evidence type="ECO:0000313" key="5">
    <source>
        <dbReference type="Proteomes" id="UP000609346"/>
    </source>
</evidence>
<evidence type="ECO:0000256" key="2">
    <source>
        <dbReference type="SAM" id="Phobius"/>
    </source>
</evidence>
<comment type="similarity">
    <text evidence="1">Belongs to the DedA family.</text>
</comment>
<dbReference type="InterPro" id="IPR032816">
    <property type="entry name" value="VTT_dom"/>
</dbReference>
<evidence type="ECO:0000256" key="1">
    <source>
        <dbReference type="ARBA" id="ARBA00010792"/>
    </source>
</evidence>
<keyword evidence="2" id="KW-0472">Membrane</keyword>